<organism evidence="2 3">
    <name type="scientific">Pelagerythrobacter marensis</name>
    <dbReference type="NCBI Taxonomy" id="543877"/>
    <lineage>
        <taxon>Bacteria</taxon>
        <taxon>Pseudomonadati</taxon>
        <taxon>Pseudomonadota</taxon>
        <taxon>Alphaproteobacteria</taxon>
        <taxon>Sphingomonadales</taxon>
        <taxon>Erythrobacteraceae</taxon>
        <taxon>Pelagerythrobacter</taxon>
    </lineage>
</organism>
<keyword evidence="1" id="KW-0812">Transmembrane</keyword>
<reference evidence="2 3" key="1">
    <citation type="submission" date="2024-02" db="EMBL/GenBank/DDBJ databases">
        <title>The whole genome sequence of five bacterial samples isolated from Abu Dhabi Sabkha-shore region.</title>
        <authorList>
            <person name="Sudalaimuthuasari N."/>
            <person name="Sarfraz B."/>
            <person name="Tuyisabe J.D."/>
            <person name="Mugisha Ntwali L.D.M."/>
            <person name="Ali A.I.A.A."/>
            <person name="Almansoori S.Z.A."/>
            <person name="Alajami H.S.A."/>
            <person name="Almeqbaali A.A.S."/>
            <person name="Kundu B."/>
            <person name="Saeed E.E."/>
            <person name="Sukumarinath V."/>
            <person name="Mishra A.K."/>
            <person name="Hazzouri K.M."/>
            <person name="Almaskari R."/>
            <person name="Sharma A.K."/>
            <person name="Amiri K.M.A."/>
        </authorList>
    </citation>
    <scope>NUCLEOTIDE SEQUENCE [LARGE SCALE GENOMIC DNA]</scope>
    <source>
        <strain evidence="3">kcgeb_sd</strain>
    </source>
</reference>
<evidence type="ECO:0000256" key="1">
    <source>
        <dbReference type="SAM" id="Phobius"/>
    </source>
</evidence>
<dbReference type="RefSeq" id="WP_338445931.1">
    <property type="nucleotide sequence ID" value="NZ_CP144918.1"/>
</dbReference>
<keyword evidence="1" id="KW-0472">Membrane</keyword>
<evidence type="ECO:0000313" key="2">
    <source>
        <dbReference type="EMBL" id="WWA47040.1"/>
    </source>
</evidence>
<accession>A0ABZ2D9J9</accession>
<feature type="transmembrane region" description="Helical" evidence="1">
    <location>
        <begin position="24"/>
        <end position="45"/>
    </location>
</feature>
<dbReference type="EMBL" id="CP144918">
    <property type="protein sequence ID" value="WWA47040.1"/>
    <property type="molecule type" value="Genomic_DNA"/>
</dbReference>
<keyword evidence="3" id="KW-1185">Reference proteome</keyword>
<dbReference type="Proteomes" id="UP001335183">
    <property type="component" value="Chromosome"/>
</dbReference>
<proteinExistence type="predicted"/>
<protein>
    <submittedName>
        <fullName evidence="2">Uncharacterized protein</fullName>
    </submittedName>
</protein>
<gene>
    <name evidence="2" type="ORF">V5F89_12350</name>
</gene>
<sequence>MTIATHTGGNKTLDSEGRPKGPNWFKIGCLGFAGFIAAAIALNVIHNIVDPEGYAEQQRVAKAKRASQDEWKAAVAGSSEDTATSDEIADRQKGLHCLSDWDGSNRSTVRQVKDRMRNPSSFEHVETEIYGNDNGEHGLWMTFRAENGFGGMNVERIYARVDHETCEARLLPGGPGSG</sequence>
<evidence type="ECO:0000313" key="3">
    <source>
        <dbReference type="Proteomes" id="UP001335183"/>
    </source>
</evidence>
<name>A0ABZ2D9J9_9SPHN</name>
<keyword evidence="1" id="KW-1133">Transmembrane helix</keyword>